<feature type="domain" description="SnoaL-like" evidence="1">
    <location>
        <begin position="7"/>
        <end position="105"/>
    </location>
</feature>
<evidence type="ECO:0000259" key="1">
    <source>
        <dbReference type="Pfam" id="PF12680"/>
    </source>
</evidence>
<evidence type="ECO:0000313" key="2">
    <source>
        <dbReference type="EMBL" id="HHL43158.1"/>
    </source>
</evidence>
<dbReference type="EMBL" id="DRMJ01000310">
    <property type="protein sequence ID" value="HHL43158.1"/>
    <property type="molecule type" value="Genomic_DNA"/>
</dbReference>
<gene>
    <name evidence="2" type="ORF">ENJ42_06040</name>
</gene>
<dbReference type="InterPro" id="IPR032710">
    <property type="entry name" value="NTF2-like_dom_sf"/>
</dbReference>
<name>A0A7C5QWI7_9PROT</name>
<dbReference type="Pfam" id="PF12680">
    <property type="entry name" value="SnoaL_2"/>
    <property type="match status" value="1"/>
</dbReference>
<dbReference type="Gene3D" id="3.10.450.50">
    <property type="match status" value="1"/>
</dbReference>
<accession>A0A7C5QWI7</accession>
<reference evidence="2" key="1">
    <citation type="journal article" date="2020" name="mSystems">
        <title>Genome- and Community-Level Interaction Insights into Carbon Utilization and Element Cycling Functions of Hydrothermarchaeota in Hydrothermal Sediment.</title>
        <authorList>
            <person name="Zhou Z."/>
            <person name="Liu Y."/>
            <person name="Xu W."/>
            <person name="Pan J."/>
            <person name="Luo Z.H."/>
            <person name="Li M."/>
        </authorList>
    </citation>
    <scope>NUCLEOTIDE SEQUENCE [LARGE SCALE GENOMIC DNA]</scope>
    <source>
        <strain evidence="2">HyVt-485</strain>
    </source>
</reference>
<protein>
    <submittedName>
        <fullName evidence="2">Nuclear transport factor 2 family protein</fullName>
    </submittedName>
</protein>
<dbReference type="AlphaFoldDB" id="A0A7C5QWI7"/>
<sequence>MNRLCLEKFKSAWAAEDYPALAECLHNDIVYYASIGPEPGKSWRGKSQVLSGIKKMIAHDHATAQMGEIYETGNVIFWTWEYFDKTTGAPIAKGCDIFHFKQGLILKKDAYRKVFHD</sequence>
<proteinExistence type="predicted"/>
<dbReference type="InterPro" id="IPR037401">
    <property type="entry name" value="SnoaL-like"/>
</dbReference>
<dbReference type="Proteomes" id="UP000885830">
    <property type="component" value="Unassembled WGS sequence"/>
</dbReference>
<comment type="caution">
    <text evidence="2">The sequence shown here is derived from an EMBL/GenBank/DDBJ whole genome shotgun (WGS) entry which is preliminary data.</text>
</comment>
<organism evidence="2">
    <name type="scientific">Hellea balneolensis</name>
    <dbReference type="NCBI Taxonomy" id="287478"/>
    <lineage>
        <taxon>Bacteria</taxon>
        <taxon>Pseudomonadati</taxon>
        <taxon>Pseudomonadota</taxon>
        <taxon>Alphaproteobacteria</taxon>
        <taxon>Maricaulales</taxon>
        <taxon>Robiginitomaculaceae</taxon>
        <taxon>Hellea</taxon>
    </lineage>
</organism>
<dbReference type="SUPFAM" id="SSF54427">
    <property type="entry name" value="NTF2-like"/>
    <property type="match status" value="1"/>
</dbReference>